<proteinExistence type="predicted"/>
<dbReference type="OrthoDB" id="10587791at2759"/>
<dbReference type="EMBL" id="WTPW01001328">
    <property type="protein sequence ID" value="KAF0442183.1"/>
    <property type="molecule type" value="Genomic_DNA"/>
</dbReference>
<organism evidence="1 2">
    <name type="scientific">Gigaspora margarita</name>
    <dbReference type="NCBI Taxonomy" id="4874"/>
    <lineage>
        <taxon>Eukaryota</taxon>
        <taxon>Fungi</taxon>
        <taxon>Fungi incertae sedis</taxon>
        <taxon>Mucoromycota</taxon>
        <taxon>Glomeromycotina</taxon>
        <taxon>Glomeromycetes</taxon>
        <taxon>Diversisporales</taxon>
        <taxon>Gigasporaceae</taxon>
        <taxon>Gigaspora</taxon>
    </lineage>
</organism>
<sequence>MESKFKSHKHKRAKTDNGSKPLRIMRMKFEFAHAYQVSLSRSEQYDKITTFSRKIIHVRGPRDKGRDILVEVCGVTILVQYKTYVRQNVGLSYVYMLETIVQRGNNLLIEIRMGRFDAGVLVRVLSQVFSGCILGS</sequence>
<reference evidence="1 2" key="1">
    <citation type="journal article" date="2019" name="Environ. Microbiol.">
        <title>At the nexus of three kingdoms: the genome of the mycorrhizal fungus Gigaspora margarita provides insights into plant, endobacterial and fungal interactions.</title>
        <authorList>
            <person name="Venice F."/>
            <person name="Ghignone S."/>
            <person name="Salvioli di Fossalunga A."/>
            <person name="Amselem J."/>
            <person name="Novero M."/>
            <person name="Xianan X."/>
            <person name="Sedzielewska Toro K."/>
            <person name="Morin E."/>
            <person name="Lipzen A."/>
            <person name="Grigoriev I.V."/>
            <person name="Henrissat B."/>
            <person name="Martin F.M."/>
            <person name="Bonfante P."/>
        </authorList>
    </citation>
    <scope>NUCLEOTIDE SEQUENCE [LARGE SCALE GENOMIC DNA]</scope>
    <source>
        <strain evidence="1 2">BEG34</strain>
    </source>
</reference>
<evidence type="ECO:0000313" key="2">
    <source>
        <dbReference type="Proteomes" id="UP000439903"/>
    </source>
</evidence>
<gene>
    <name evidence="1" type="ORF">F8M41_003692</name>
</gene>
<protein>
    <submittedName>
        <fullName evidence="1">Uncharacterized protein</fullName>
    </submittedName>
</protein>
<evidence type="ECO:0000313" key="1">
    <source>
        <dbReference type="EMBL" id="KAF0442183.1"/>
    </source>
</evidence>
<dbReference type="Proteomes" id="UP000439903">
    <property type="component" value="Unassembled WGS sequence"/>
</dbReference>
<name>A0A8H3XCF5_GIGMA</name>
<keyword evidence="2" id="KW-1185">Reference proteome</keyword>
<accession>A0A8H3XCF5</accession>
<dbReference type="AlphaFoldDB" id="A0A8H3XCF5"/>
<comment type="caution">
    <text evidence="1">The sequence shown here is derived from an EMBL/GenBank/DDBJ whole genome shotgun (WGS) entry which is preliminary data.</text>
</comment>